<dbReference type="InterPro" id="IPR055769">
    <property type="entry name" value="DUF7345"/>
</dbReference>
<feature type="compositionally biased region" description="Polar residues" evidence="1">
    <location>
        <begin position="227"/>
        <end position="237"/>
    </location>
</feature>
<dbReference type="Pfam" id="PF24036">
    <property type="entry name" value="DUF7345"/>
    <property type="match status" value="1"/>
</dbReference>
<reference evidence="6" key="1">
    <citation type="submission" date="2016-10" db="EMBL/GenBank/DDBJ databases">
        <authorList>
            <person name="Varghese N."/>
            <person name="Submissions S."/>
        </authorList>
    </citation>
    <scope>NUCLEOTIDE SEQUENCE [LARGE SCALE GENOMIC DNA]</scope>
    <source>
        <strain evidence="6">IBRC-M 10043</strain>
    </source>
</reference>
<keyword evidence="6" id="KW-1185">Reference proteome</keyword>
<proteinExistence type="predicted"/>
<dbReference type="AlphaFoldDB" id="A0A1H8UD64"/>
<accession>A0A1H8UD64</accession>
<feature type="domain" description="DUF7343" evidence="3">
    <location>
        <begin position="328"/>
        <end position="388"/>
    </location>
</feature>
<dbReference type="Pfam" id="PF24034">
    <property type="entry name" value="DUF7343"/>
    <property type="match status" value="1"/>
</dbReference>
<protein>
    <submittedName>
        <fullName evidence="5">IclR helix-turn-helix domain-containing protein</fullName>
    </submittedName>
</protein>
<evidence type="ECO:0000259" key="3">
    <source>
        <dbReference type="Pfam" id="PF24034"/>
    </source>
</evidence>
<keyword evidence="2" id="KW-0812">Transmembrane</keyword>
<organism evidence="5 6">
    <name type="scientific">Halorientalis persicus</name>
    <dbReference type="NCBI Taxonomy" id="1367881"/>
    <lineage>
        <taxon>Archaea</taxon>
        <taxon>Methanobacteriati</taxon>
        <taxon>Methanobacteriota</taxon>
        <taxon>Stenosarchaea group</taxon>
        <taxon>Halobacteria</taxon>
        <taxon>Halobacteriales</taxon>
        <taxon>Haloarculaceae</taxon>
        <taxon>Halorientalis</taxon>
    </lineage>
</organism>
<keyword evidence="2" id="KW-1133">Transmembrane helix</keyword>
<feature type="compositionally biased region" description="Polar residues" evidence="1">
    <location>
        <begin position="202"/>
        <end position="212"/>
    </location>
</feature>
<name>A0A1H8UD64_9EURY</name>
<evidence type="ECO:0000313" key="6">
    <source>
        <dbReference type="Proteomes" id="UP000198775"/>
    </source>
</evidence>
<dbReference type="EMBL" id="FOCX01000027">
    <property type="protein sequence ID" value="SEP01160.1"/>
    <property type="molecule type" value="Genomic_DNA"/>
</dbReference>
<dbReference type="InterPro" id="IPR036390">
    <property type="entry name" value="WH_DNA-bd_sf"/>
</dbReference>
<dbReference type="InterPro" id="IPR055767">
    <property type="entry name" value="DUF7343"/>
</dbReference>
<evidence type="ECO:0000256" key="1">
    <source>
        <dbReference type="SAM" id="MobiDB-lite"/>
    </source>
</evidence>
<feature type="compositionally biased region" description="Polar residues" evidence="1">
    <location>
        <begin position="244"/>
        <end position="254"/>
    </location>
</feature>
<keyword evidence="2" id="KW-0472">Membrane</keyword>
<dbReference type="Proteomes" id="UP000198775">
    <property type="component" value="Unassembled WGS sequence"/>
</dbReference>
<feature type="transmembrane region" description="Helical" evidence="2">
    <location>
        <begin position="260"/>
        <end position="281"/>
    </location>
</feature>
<evidence type="ECO:0000256" key="2">
    <source>
        <dbReference type="SAM" id="Phobius"/>
    </source>
</evidence>
<sequence>MSRPLSFAFVCLLLAGGVLGQGVVAAPSGGGGATAVDGAGTQADDGRALATPQQFESTRFVVTVYANGTARWTFKHFTGVLQNSTQQANFQEYAETFETQETDLWRNFQQSARGLTAAGSDATNRNMTAVNFRRTAGLNPQGNTGVVEMSFLWTNFAQVADDSVTVGDVFQGEFYVGETQRLVFEAGPDLSLLTDRTAPRPDSTSSGDTASVSWAGPQSFADDNPQVVFTTGEPSTLGNGGGVATTTDTPEQVSNEGSGLLPLVLVGVLVVAVGVGAGIAWRTGMFGSATTEPDDTDGPAAGATAEPETEDTAGTEPEPESPVPDEELLTDEDRVLSLLEDNGGRMKQANIVDETGWSKSKVSMLLSDMEDDEYISKLRVGRENIISLKGHEPDAAGSPFDDE</sequence>
<gene>
    <name evidence="5" type="ORF">SAMN05216388_10277</name>
</gene>
<feature type="domain" description="DUF7345" evidence="4">
    <location>
        <begin position="62"/>
        <end position="186"/>
    </location>
</feature>
<dbReference type="OrthoDB" id="284722at2157"/>
<evidence type="ECO:0000313" key="5">
    <source>
        <dbReference type="EMBL" id="SEP01160.1"/>
    </source>
</evidence>
<dbReference type="SUPFAM" id="SSF46785">
    <property type="entry name" value="Winged helix' DNA-binding domain"/>
    <property type="match status" value="1"/>
</dbReference>
<dbReference type="RefSeq" id="WP_092663410.1">
    <property type="nucleotide sequence ID" value="NZ_FOCX01000027.1"/>
</dbReference>
<feature type="compositionally biased region" description="Acidic residues" evidence="1">
    <location>
        <begin position="307"/>
        <end position="330"/>
    </location>
</feature>
<feature type="region of interest" description="Disordered" evidence="1">
    <location>
        <begin position="194"/>
        <end position="254"/>
    </location>
</feature>
<evidence type="ECO:0000259" key="4">
    <source>
        <dbReference type="Pfam" id="PF24036"/>
    </source>
</evidence>
<feature type="region of interest" description="Disordered" evidence="1">
    <location>
        <begin position="288"/>
        <end position="330"/>
    </location>
</feature>